<reference evidence="8 9" key="1">
    <citation type="submission" date="2020-08" db="EMBL/GenBank/DDBJ databases">
        <title>Genome sequence of Diaphorobacter ruginosibacter DSM 27467T.</title>
        <authorList>
            <person name="Hyun D.-W."/>
            <person name="Bae J.-W."/>
        </authorList>
    </citation>
    <scope>NUCLEOTIDE SEQUENCE [LARGE SCALE GENOMIC DNA]</scope>
    <source>
        <strain evidence="8 9">DSM 27467</strain>
    </source>
</reference>
<proteinExistence type="predicted"/>
<dbReference type="GO" id="GO:0022857">
    <property type="term" value="F:transmembrane transporter activity"/>
    <property type="evidence" value="ECO:0007669"/>
    <property type="project" value="InterPro"/>
</dbReference>
<organism evidence="8 9">
    <name type="scientific">Diaphorobacter ruginosibacter</name>
    <dbReference type="NCBI Taxonomy" id="1715720"/>
    <lineage>
        <taxon>Bacteria</taxon>
        <taxon>Pseudomonadati</taxon>
        <taxon>Pseudomonadota</taxon>
        <taxon>Betaproteobacteria</taxon>
        <taxon>Burkholderiales</taxon>
        <taxon>Comamonadaceae</taxon>
        <taxon>Diaphorobacter</taxon>
    </lineage>
</organism>
<feature type="transmembrane region" description="Helical" evidence="6">
    <location>
        <begin position="246"/>
        <end position="266"/>
    </location>
</feature>
<keyword evidence="3 6" id="KW-1133">Transmembrane helix</keyword>
<feature type="transmembrane region" description="Helical" evidence="6">
    <location>
        <begin position="156"/>
        <end position="180"/>
    </location>
</feature>
<feature type="transmembrane region" description="Helical" evidence="6">
    <location>
        <begin position="379"/>
        <end position="403"/>
    </location>
</feature>
<feature type="transmembrane region" description="Helical" evidence="6">
    <location>
        <begin position="320"/>
        <end position="339"/>
    </location>
</feature>
<dbReference type="RefSeq" id="WP_187598340.1">
    <property type="nucleotide sequence ID" value="NZ_CP060714.1"/>
</dbReference>
<feature type="transmembrane region" description="Helical" evidence="6">
    <location>
        <begin position="218"/>
        <end position="240"/>
    </location>
</feature>
<evidence type="ECO:0000259" key="7">
    <source>
        <dbReference type="PROSITE" id="PS50850"/>
    </source>
</evidence>
<dbReference type="Pfam" id="PF07690">
    <property type="entry name" value="MFS_1"/>
    <property type="match status" value="1"/>
</dbReference>
<dbReference type="Proteomes" id="UP000515811">
    <property type="component" value="Chromosome"/>
</dbReference>
<sequence>MKSTTRTDPVPPSPHTTKPAGWSELLGGRNGLKALALTGAVAMHAINVHIVTTVLPSVVREIGGLEWYAWNTTLFVVASIVGAALSVRVLAAFGARTAMASALLLFAVGTLLCAGALNMPTMLLGRTVQGLGGGTLAALSYTLIRMVFVPRLWPRAIALVSGMWGIATLSGPAVGGLFAQSGHWRWAFWFLLPLIALQMALVWVQLQPARMLNQPDAAVGGIPGRQIVLLALSVVLVAAASVVPAGAWQAACVLAGLGIGGIAIMAERGAAARLLPRGGTSLGSPLGKLYAVITLLLMGTMVEIYVPYFLQHLHGLKPLTAGYTTALMAGGWSLASVSFSGATGNRSRTLMWLGPTLCLAGLALLAFAMPMAFAGALLLNAVALALIGLGVGSAWPHLLNAILHCAPPDEASAASAAISTVQLYGMAVGAALAGLFANALGVSASTDPQVLGHAALWLFATFAIFPLLALVAIRRFLANH</sequence>
<dbReference type="GO" id="GO:0005886">
    <property type="term" value="C:plasma membrane"/>
    <property type="evidence" value="ECO:0007669"/>
    <property type="project" value="TreeGrafter"/>
</dbReference>
<comment type="subcellular location">
    <subcellularLocation>
        <location evidence="1">Membrane</location>
        <topology evidence="1">Multi-pass membrane protein</topology>
    </subcellularLocation>
</comment>
<dbReference type="InterPro" id="IPR036259">
    <property type="entry name" value="MFS_trans_sf"/>
</dbReference>
<evidence type="ECO:0000313" key="8">
    <source>
        <dbReference type="EMBL" id="QNN58095.1"/>
    </source>
</evidence>
<feature type="domain" description="Major facilitator superfamily (MFS) profile" evidence="7">
    <location>
        <begin position="33"/>
        <end position="480"/>
    </location>
</feature>
<dbReference type="EMBL" id="CP060714">
    <property type="protein sequence ID" value="QNN58095.1"/>
    <property type="molecule type" value="Genomic_DNA"/>
</dbReference>
<feature type="transmembrane region" description="Helical" evidence="6">
    <location>
        <begin position="287"/>
        <end position="308"/>
    </location>
</feature>
<dbReference type="PROSITE" id="PS50850">
    <property type="entry name" value="MFS"/>
    <property type="match status" value="1"/>
</dbReference>
<dbReference type="InterPro" id="IPR011701">
    <property type="entry name" value="MFS"/>
</dbReference>
<name>A0A7G9RR70_9BURK</name>
<feature type="transmembrane region" description="Helical" evidence="6">
    <location>
        <begin position="34"/>
        <end position="55"/>
    </location>
</feature>
<evidence type="ECO:0000256" key="4">
    <source>
        <dbReference type="ARBA" id="ARBA00023136"/>
    </source>
</evidence>
<evidence type="ECO:0000256" key="5">
    <source>
        <dbReference type="SAM" id="MobiDB-lite"/>
    </source>
</evidence>
<feature type="transmembrane region" description="Helical" evidence="6">
    <location>
        <begin position="186"/>
        <end position="206"/>
    </location>
</feature>
<dbReference type="KEGG" id="drg:H9K76_04310"/>
<protein>
    <submittedName>
        <fullName evidence="8">MFS transporter</fullName>
    </submittedName>
</protein>
<dbReference type="PANTHER" id="PTHR23501">
    <property type="entry name" value="MAJOR FACILITATOR SUPERFAMILY"/>
    <property type="match status" value="1"/>
</dbReference>
<dbReference type="Gene3D" id="1.20.1250.20">
    <property type="entry name" value="MFS general substrate transporter like domains"/>
    <property type="match status" value="2"/>
</dbReference>
<dbReference type="AlphaFoldDB" id="A0A7G9RR70"/>
<dbReference type="SUPFAM" id="SSF103473">
    <property type="entry name" value="MFS general substrate transporter"/>
    <property type="match status" value="1"/>
</dbReference>
<evidence type="ECO:0000256" key="6">
    <source>
        <dbReference type="SAM" id="Phobius"/>
    </source>
</evidence>
<accession>A0A7G9RR70</accession>
<feature type="transmembrane region" description="Helical" evidence="6">
    <location>
        <begin position="123"/>
        <end position="144"/>
    </location>
</feature>
<evidence type="ECO:0000313" key="9">
    <source>
        <dbReference type="Proteomes" id="UP000515811"/>
    </source>
</evidence>
<gene>
    <name evidence="8" type="ORF">H9K76_04310</name>
</gene>
<feature type="region of interest" description="Disordered" evidence="5">
    <location>
        <begin position="1"/>
        <end position="21"/>
    </location>
</feature>
<feature type="transmembrane region" description="Helical" evidence="6">
    <location>
        <begin position="423"/>
        <end position="442"/>
    </location>
</feature>
<feature type="transmembrane region" description="Helical" evidence="6">
    <location>
        <begin position="454"/>
        <end position="473"/>
    </location>
</feature>
<evidence type="ECO:0000256" key="2">
    <source>
        <dbReference type="ARBA" id="ARBA00022692"/>
    </source>
</evidence>
<evidence type="ECO:0000256" key="1">
    <source>
        <dbReference type="ARBA" id="ARBA00004141"/>
    </source>
</evidence>
<dbReference type="PANTHER" id="PTHR23501:SF154">
    <property type="entry name" value="MULTIDRUG-EFFLUX TRANSPORTER RV1634-RELATED"/>
    <property type="match status" value="1"/>
</dbReference>
<feature type="transmembrane region" description="Helical" evidence="6">
    <location>
        <begin position="98"/>
        <end position="117"/>
    </location>
</feature>
<keyword evidence="2 6" id="KW-0812">Transmembrane</keyword>
<keyword evidence="4 6" id="KW-0472">Membrane</keyword>
<keyword evidence="9" id="KW-1185">Reference proteome</keyword>
<feature type="transmembrane region" description="Helical" evidence="6">
    <location>
        <begin position="67"/>
        <end position="91"/>
    </location>
</feature>
<feature type="transmembrane region" description="Helical" evidence="6">
    <location>
        <begin position="351"/>
        <end position="373"/>
    </location>
</feature>
<dbReference type="InterPro" id="IPR020846">
    <property type="entry name" value="MFS_dom"/>
</dbReference>
<evidence type="ECO:0000256" key="3">
    <source>
        <dbReference type="ARBA" id="ARBA00022989"/>
    </source>
</evidence>